<sequence length="235" mass="25106">MTLISKDAVAGLKKAVKGRIVLPEDADYHEVRKVWNATIDRHPKVIVRCAEAEDVPPALDFARRHKLDISVRGAGHNIAGNAVCEGGIMIDMSTMTGVQVDAVNNIALVEPGARLSDVDLATQQHGLATPLGINSTTGVAGLTLGGGFGWLTRQHGMTVDNLLAVELVTAEGSRFGPASRKTVICFGRSAGRAVISASLPVLNTGCMRWGRRSPPGCWCFPWRRQPRCCSNTVIT</sequence>
<dbReference type="EMBL" id="BAABDS010000051">
    <property type="protein sequence ID" value="GAA3722043.1"/>
    <property type="molecule type" value="Genomic_DNA"/>
</dbReference>
<dbReference type="InterPro" id="IPR006094">
    <property type="entry name" value="Oxid_FAD_bind_N"/>
</dbReference>
<evidence type="ECO:0000256" key="2">
    <source>
        <dbReference type="ARBA" id="ARBA00005466"/>
    </source>
</evidence>
<dbReference type="Proteomes" id="UP001501479">
    <property type="component" value="Unassembled WGS sequence"/>
</dbReference>
<evidence type="ECO:0000256" key="5">
    <source>
        <dbReference type="ARBA" id="ARBA00023002"/>
    </source>
</evidence>
<evidence type="ECO:0000256" key="3">
    <source>
        <dbReference type="ARBA" id="ARBA00022630"/>
    </source>
</evidence>
<keyword evidence="4" id="KW-0274">FAD</keyword>
<keyword evidence="5" id="KW-0560">Oxidoreductase</keyword>
<dbReference type="InterPro" id="IPR050416">
    <property type="entry name" value="FAD-linked_Oxidoreductase"/>
</dbReference>
<gene>
    <name evidence="7" type="ORF">GCM10022421_33340</name>
</gene>
<dbReference type="SUPFAM" id="SSF56176">
    <property type="entry name" value="FAD-binding/transporter-associated domain-like"/>
    <property type="match status" value="1"/>
</dbReference>
<evidence type="ECO:0000256" key="4">
    <source>
        <dbReference type="ARBA" id="ARBA00022827"/>
    </source>
</evidence>
<dbReference type="PROSITE" id="PS51387">
    <property type="entry name" value="FAD_PCMH"/>
    <property type="match status" value="1"/>
</dbReference>
<organism evidence="7 8">
    <name type="scientific">Oceanisphaera sediminis</name>
    <dbReference type="NCBI Taxonomy" id="981381"/>
    <lineage>
        <taxon>Bacteria</taxon>
        <taxon>Pseudomonadati</taxon>
        <taxon>Pseudomonadota</taxon>
        <taxon>Gammaproteobacteria</taxon>
        <taxon>Aeromonadales</taxon>
        <taxon>Aeromonadaceae</taxon>
        <taxon>Oceanisphaera</taxon>
    </lineage>
</organism>
<name>A0ABP7EQX7_9GAMM</name>
<evidence type="ECO:0000259" key="6">
    <source>
        <dbReference type="PROSITE" id="PS51387"/>
    </source>
</evidence>
<evidence type="ECO:0000256" key="1">
    <source>
        <dbReference type="ARBA" id="ARBA00001974"/>
    </source>
</evidence>
<dbReference type="InterPro" id="IPR036318">
    <property type="entry name" value="FAD-bd_PCMH-like_sf"/>
</dbReference>
<comment type="caution">
    <text evidence="7">The sequence shown here is derived from an EMBL/GenBank/DDBJ whole genome shotgun (WGS) entry which is preliminary data.</text>
</comment>
<comment type="cofactor">
    <cofactor evidence="1">
        <name>FAD</name>
        <dbReference type="ChEBI" id="CHEBI:57692"/>
    </cofactor>
</comment>
<proteinExistence type="inferred from homology"/>
<protein>
    <recommendedName>
        <fullName evidence="6">FAD-binding PCMH-type domain-containing protein</fullName>
    </recommendedName>
</protein>
<dbReference type="InterPro" id="IPR016166">
    <property type="entry name" value="FAD-bd_PCMH"/>
</dbReference>
<accession>A0ABP7EQX7</accession>
<keyword evidence="8" id="KW-1185">Reference proteome</keyword>
<dbReference type="Gene3D" id="3.30.465.10">
    <property type="match status" value="1"/>
</dbReference>
<keyword evidence="3" id="KW-0285">Flavoprotein</keyword>
<dbReference type="Gene3D" id="3.30.43.10">
    <property type="entry name" value="Uridine Diphospho-n-acetylenolpyruvylglucosamine Reductase, domain 2"/>
    <property type="match status" value="1"/>
</dbReference>
<dbReference type="InterPro" id="IPR016167">
    <property type="entry name" value="FAD-bd_PCMH_sub1"/>
</dbReference>
<dbReference type="RefSeq" id="WP_344965906.1">
    <property type="nucleotide sequence ID" value="NZ_BAABDS010000051.1"/>
</dbReference>
<dbReference type="Pfam" id="PF01565">
    <property type="entry name" value="FAD_binding_4"/>
    <property type="match status" value="1"/>
</dbReference>
<evidence type="ECO:0000313" key="8">
    <source>
        <dbReference type="Proteomes" id="UP001501479"/>
    </source>
</evidence>
<dbReference type="PANTHER" id="PTHR42973">
    <property type="entry name" value="BINDING OXIDOREDUCTASE, PUTATIVE (AFU_ORTHOLOGUE AFUA_1G17690)-RELATED"/>
    <property type="match status" value="1"/>
</dbReference>
<dbReference type="PANTHER" id="PTHR42973:SF39">
    <property type="entry name" value="FAD-BINDING PCMH-TYPE DOMAIN-CONTAINING PROTEIN"/>
    <property type="match status" value="1"/>
</dbReference>
<dbReference type="InterPro" id="IPR016169">
    <property type="entry name" value="FAD-bd_PCMH_sub2"/>
</dbReference>
<comment type="similarity">
    <text evidence="2">Belongs to the oxygen-dependent FAD-linked oxidoreductase family.</text>
</comment>
<evidence type="ECO:0000313" key="7">
    <source>
        <dbReference type="EMBL" id="GAA3722043.1"/>
    </source>
</evidence>
<feature type="domain" description="FAD-binding PCMH-type" evidence="6">
    <location>
        <begin position="39"/>
        <end position="204"/>
    </location>
</feature>
<reference evidence="8" key="1">
    <citation type="journal article" date="2019" name="Int. J. Syst. Evol. Microbiol.">
        <title>The Global Catalogue of Microorganisms (GCM) 10K type strain sequencing project: providing services to taxonomists for standard genome sequencing and annotation.</title>
        <authorList>
            <consortium name="The Broad Institute Genomics Platform"/>
            <consortium name="The Broad Institute Genome Sequencing Center for Infectious Disease"/>
            <person name="Wu L."/>
            <person name="Ma J."/>
        </authorList>
    </citation>
    <scope>NUCLEOTIDE SEQUENCE [LARGE SCALE GENOMIC DNA]</scope>
    <source>
        <strain evidence="8">JCM 17329</strain>
    </source>
</reference>